<evidence type="ECO:0000313" key="9">
    <source>
        <dbReference type="Proteomes" id="UP000245081"/>
    </source>
</evidence>
<dbReference type="EMBL" id="BDOQ01000003">
    <property type="protein sequence ID" value="GBG13660.1"/>
    <property type="molecule type" value="Genomic_DNA"/>
</dbReference>
<evidence type="ECO:0000256" key="6">
    <source>
        <dbReference type="SAM" id="MobiDB-lite"/>
    </source>
</evidence>
<keyword evidence="9" id="KW-1185">Reference proteome</keyword>
<feature type="transmembrane region" description="Helical" evidence="7">
    <location>
        <begin position="6"/>
        <end position="24"/>
    </location>
</feature>
<dbReference type="PANTHER" id="PTHR37481">
    <property type="entry name" value="LIPOPOLYSACCHARIDE EXPORT SYSTEM PROTEIN LPTC"/>
    <property type="match status" value="1"/>
</dbReference>
<comment type="caution">
    <text evidence="8">The sequence shown here is derived from an EMBL/GenBank/DDBJ whole genome shotgun (WGS) entry which is preliminary data.</text>
</comment>
<organism evidence="8 9">
    <name type="scientific">Novimethylophilus kurashikiensis</name>
    <dbReference type="NCBI Taxonomy" id="1825523"/>
    <lineage>
        <taxon>Bacteria</taxon>
        <taxon>Pseudomonadati</taxon>
        <taxon>Pseudomonadota</taxon>
        <taxon>Betaproteobacteria</taxon>
        <taxon>Nitrosomonadales</taxon>
        <taxon>Methylophilaceae</taxon>
        <taxon>Novimethylophilus</taxon>
    </lineage>
</organism>
<name>A0A2R5F5Q9_9PROT</name>
<dbReference type="Proteomes" id="UP000245081">
    <property type="component" value="Unassembled WGS sequence"/>
</dbReference>
<proteinExistence type="predicted"/>
<feature type="compositionally biased region" description="Low complexity" evidence="6">
    <location>
        <begin position="204"/>
        <end position="221"/>
    </location>
</feature>
<dbReference type="InterPro" id="IPR026265">
    <property type="entry name" value="LptC"/>
</dbReference>
<dbReference type="GO" id="GO:0017089">
    <property type="term" value="F:glycolipid transfer activity"/>
    <property type="evidence" value="ECO:0007669"/>
    <property type="project" value="TreeGrafter"/>
</dbReference>
<sequence length="232" mass="25768">MRGLPAIWFSLIVLALLAALTLWIDRIVVPPGPKRDGSARHDPDYIVTNFSIHRTAPDGSLRYTLSGIDMRHYPDNDTTDVLKPVFYEFPTGKPAIKATGERGQISPNGENVYFMDNVKVVRAATPQKGELTLQTEFLHAIPDQGILKTDKPVTILQAPKTVIHATGMELDNKAHILTLKGRVKSHFDRTKMPPTTLPAKKPASNVTNNSKQTTQTKTGQTRSRRHYANPAR</sequence>
<evidence type="ECO:0000256" key="1">
    <source>
        <dbReference type="ARBA" id="ARBA00022475"/>
    </source>
</evidence>
<dbReference type="GO" id="GO:0015221">
    <property type="term" value="F:lipopolysaccharide transmembrane transporter activity"/>
    <property type="evidence" value="ECO:0007669"/>
    <property type="project" value="InterPro"/>
</dbReference>
<evidence type="ECO:0000256" key="2">
    <source>
        <dbReference type="ARBA" id="ARBA00022519"/>
    </source>
</evidence>
<keyword evidence="2" id="KW-0997">Cell inner membrane</keyword>
<feature type="region of interest" description="Disordered" evidence="6">
    <location>
        <begin position="186"/>
        <end position="232"/>
    </location>
</feature>
<dbReference type="NCBIfam" id="TIGR04409">
    <property type="entry name" value="LptC_YrbK"/>
    <property type="match status" value="1"/>
</dbReference>
<evidence type="ECO:0000256" key="3">
    <source>
        <dbReference type="ARBA" id="ARBA00022692"/>
    </source>
</evidence>
<dbReference type="InterPro" id="IPR052363">
    <property type="entry name" value="LPS_export_LptC"/>
</dbReference>
<dbReference type="AlphaFoldDB" id="A0A2R5F5Q9"/>
<dbReference type="RefSeq" id="WP_109014837.1">
    <property type="nucleotide sequence ID" value="NZ_BDOQ01000003.1"/>
</dbReference>
<evidence type="ECO:0000256" key="5">
    <source>
        <dbReference type="ARBA" id="ARBA00023136"/>
    </source>
</evidence>
<dbReference type="GO" id="GO:0005886">
    <property type="term" value="C:plasma membrane"/>
    <property type="evidence" value="ECO:0007669"/>
    <property type="project" value="InterPro"/>
</dbReference>
<keyword evidence="5 7" id="KW-0472">Membrane</keyword>
<accession>A0A2R5F5Q9</accession>
<keyword evidence="3 7" id="KW-0812">Transmembrane</keyword>
<dbReference type="InterPro" id="IPR010664">
    <property type="entry name" value="LipoPS_assembly_LptC-rel"/>
</dbReference>
<protein>
    <submittedName>
        <fullName evidence="8">Lipopolysaccharide export system protein LptC</fullName>
    </submittedName>
</protein>
<keyword evidence="4 7" id="KW-1133">Transmembrane helix</keyword>
<dbReference type="GO" id="GO:0030288">
    <property type="term" value="C:outer membrane-bounded periplasmic space"/>
    <property type="evidence" value="ECO:0007669"/>
    <property type="project" value="TreeGrafter"/>
</dbReference>
<dbReference type="Gene3D" id="2.60.450.10">
    <property type="entry name" value="Lipopolysaccharide (LPS) transport protein A like domain"/>
    <property type="match status" value="1"/>
</dbReference>
<evidence type="ECO:0000256" key="4">
    <source>
        <dbReference type="ARBA" id="ARBA00022989"/>
    </source>
</evidence>
<reference evidence="8 9" key="1">
    <citation type="journal article" date="2018" name="Environ. Microbiol.">
        <title>Isolation and genomic characterization of Novimethylophilus kurashikiensis gen. nov. sp. nov., a new lanthanide-dependent methylotrophic species of Methylophilaceae.</title>
        <authorList>
            <person name="Lv H."/>
            <person name="Sahin N."/>
            <person name="Tani A."/>
        </authorList>
    </citation>
    <scope>NUCLEOTIDE SEQUENCE [LARGE SCALE GENOMIC DNA]</scope>
    <source>
        <strain evidence="8 9">La2-4</strain>
    </source>
</reference>
<evidence type="ECO:0000313" key="8">
    <source>
        <dbReference type="EMBL" id="GBG13660.1"/>
    </source>
</evidence>
<dbReference type="PANTHER" id="PTHR37481:SF1">
    <property type="entry name" value="LIPOPOLYSACCHARIDE EXPORT SYSTEM PROTEIN LPTC"/>
    <property type="match status" value="1"/>
</dbReference>
<dbReference type="OrthoDB" id="8589410at2"/>
<feature type="compositionally biased region" description="Basic residues" evidence="6">
    <location>
        <begin position="222"/>
        <end position="232"/>
    </location>
</feature>
<keyword evidence="1" id="KW-1003">Cell membrane</keyword>
<evidence type="ECO:0000256" key="7">
    <source>
        <dbReference type="SAM" id="Phobius"/>
    </source>
</evidence>
<dbReference type="Pfam" id="PF06835">
    <property type="entry name" value="LptC"/>
    <property type="match status" value="1"/>
</dbReference>
<gene>
    <name evidence="8" type="primary">lptC</name>
    <name evidence="8" type="ORF">NMK_1211</name>
</gene>